<accession>W9CS63</accession>
<dbReference type="OrthoDB" id="5236983at2759"/>
<dbReference type="HOGENOM" id="CLU_034476_0_0_1"/>
<feature type="region of interest" description="Disordered" evidence="1">
    <location>
        <begin position="333"/>
        <end position="355"/>
    </location>
</feature>
<feature type="region of interest" description="Disordered" evidence="1">
    <location>
        <begin position="1"/>
        <end position="21"/>
    </location>
</feature>
<feature type="compositionally biased region" description="Polar residues" evidence="1">
    <location>
        <begin position="1"/>
        <end position="12"/>
    </location>
</feature>
<dbReference type="EMBL" id="AYSA01000093">
    <property type="protein sequence ID" value="ESZ97300.1"/>
    <property type="molecule type" value="Genomic_DNA"/>
</dbReference>
<dbReference type="Pfam" id="PF10263">
    <property type="entry name" value="SprT-like"/>
    <property type="match status" value="1"/>
</dbReference>
<organism evidence="3 4">
    <name type="scientific">Sclerotinia borealis (strain F-4128)</name>
    <dbReference type="NCBI Taxonomy" id="1432307"/>
    <lineage>
        <taxon>Eukaryota</taxon>
        <taxon>Fungi</taxon>
        <taxon>Dikarya</taxon>
        <taxon>Ascomycota</taxon>
        <taxon>Pezizomycotina</taxon>
        <taxon>Leotiomycetes</taxon>
        <taxon>Helotiales</taxon>
        <taxon>Sclerotiniaceae</taxon>
        <taxon>Sclerotinia</taxon>
    </lineage>
</organism>
<proteinExistence type="predicted"/>
<reference evidence="3 4" key="1">
    <citation type="journal article" date="2014" name="Genome Announc.">
        <title>Draft genome sequence of Sclerotinia borealis, a psychrophilic plant pathogenic fungus.</title>
        <authorList>
            <person name="Mardanov A.V."/>
            <person name="Beletsky A.V."/>
            <person name="Kadnikov V.V."/>
            <person name="Ignatov A.N."/>
            <person name="Ravin N.V."/>
        </authorList>
    </citation>
    <scope>NUCLEOTIDE SEQUENCE [LARGE SCALE GENOMIC DNA]</scope>
    <source>
        <strain evidence="4">F-4157</strain>
    </source>
</reference>
<name>W9CS63_SCLBF</name>
<keyword evidence="4" id="KW-1185">Reference proteome</keyword>
<dbReference type="STRING" id="1432307.W9CS63"/>
<dbReference type="Proteomes" id="UP000019487">
    <property type="component" value="Unassembled WGS sequence"/>
</dbReference>
<dbReference type="GO" id="GO:0006950">
    <property type="term" value="P:response to stress"/>
    <property type="evidence" value="ECO:0007669"/>
    <property type="project" value="UniProtKB-ARBA"/>
</dbReference>
<sequence length="373" mass="42913">MAPAYTQRSVSTDGKRSHSWHRIEKVKAKLQRDPRLQRERCSSSSSHLRPPIRQIWQYHQRTPIPIKNSLPYVFSPTPPLEIFMAPVMERTLSGDSIVSDDYVSIPSTALHDNTILSDDQAANLIQDYFHYDPPPNHIHLEFELRNLLLKAYLSDRAIDRIIYLIDTIFFRHSLHNRVRLSWSSPSQPRYSSELIGTTALRLASFGGFETLIVLSEPILRDPQYDGRLLLSALLHELVHCYLFVKCGFGAKEMGGHTDGFHRVLGVIDAWVERWIGGDWLRLCSMRANLEFFRVRREVEVPVLRPLQQRLVEGMGHWRDGERERESESIWGKKVHQSHHPHAGCGQSPGPGTERALRGANDLMQYIGIDEGFR</sequence>
<dbReference type="AlphaFoldDB" id="W9CS63"/>
<gene>
    <name evidence="3" type="ORF">SBOR_2328</name>
</gene>
<evidence type="ECO:0000313" key="3">
    <source>
        <dbReference type="EMBL" id="ESZ97300.1"/>
    </source>
</evidence>
<comment type="caution">
    <text evidence="3">The sequence shown here is derived from an EMBL/GenBank/DDBJ whole genome shotgun (WGS) entry which is preliminary data.</text>
</comment>
<dbReference type="InterPro" id="IPR006640">
    <property type="entry name" value="SprT-like_domain"/>
</dbReference>
<protein>
    <recommendedName>
        <fullName evidence="2">SprT-like domain-containing protein</fullName>
    </recommendedName>
</protein>
<evidence type="ECO:0000259" key="2">
    <source>
        <dbReference type="Pfam" id="PF10263"/>
    </source>
</evidence>
<evidence type="ECO:0000256" key="1">
    <source>
        <dbReference type="SAM" id="MobiDB-lite"/>
    </source>
</evidence>
<evidence type="ECO:0000313" key="4">
    <source>
        <dbReference type="Proteomes" id="UP000019487"/>
    </source>
</evidence>
<feature type="domain" description="SprT-like" evidence="2">
    <location>
        <begin position="163"/>
        <end position="268"/>
    </location>
</feature>